<dbReference type="GO" id="GO:0008763">
    <property type="term" value="F:UDP-N-acetylmuramate-L-alanine ligase activity"/>
    <property type="evidence" value="ECO:0007669"/>
    <property type="project" value="UniProtKB-UniRule"/>
</dbReference>
<dbReference type="Gene3D" id="3.40.1190.10">
    <property type="entry name" value="Mur-like, catalytic domain"/>
    <property type="match status" value="1"/>
</dbReference>
<dbReference type="EC" id="6.3.2.8" evidence="3 14"/>
<dbReference type="GO" id="GO:0005524">
    <property type="term" value="F:ATP binding"/>
    <property type="evidence" value="ECO:0007669"/>
    <property type="project" value="UniProtKB-UniRule"/>
</dbReference>
<dbReference type="AlphaFoldDB" id="A0A395M232"/>
<dbReference type="Pfam" id="PF01225">
    <property type="entry name" value="Mur_ligase"/>
    <property type="match status" value="1"/>
</dbReference>
<reference evidence="18 19" key="1">
    <citation type="journal article" date="2011" name="ISME J.">
        <title>Community ecology of hot spring cyanobacterial mats: predominant populations and their functional potential.</title>
        <authorList>
            <person name="Klatt C.G."/>
            <person name="Wood J.M."/>
            <person name="Rusch D.B."/>
            <person name="Bateson M.M."/>
            <person name="Hamamura N."/>
            <person name="Heidelberg J.F."/>
            <person name="Grossman A.R."/>
            <person name="Bhaya D."/>
            <person name="Cohan F.M."/>
            <person name="Kuhl M."/>
            <person name="Bryant D.A."/>
            <person name="Ward D.M."/>
        </authorList>
    </citation>
    <scope>NUCLEOTIDE SEQUENCE [LARGE SCALE GENOMIC DNA]</scope>
    <source>
        <strain evidence="18">OS</strain>
    </source>
</reference>
<keyword evidence="4 14" id="KW-0963">Cytoplasm</keyword>
<keyword evidence="10 14" id="KW-0573">Peptidoglycan synthesis</keyword>
<evidence type="ECO:0000313" key="18">
    <source>
        <dbReference type="EMBL" id="RFM24845.1"/>
    </source>
</evidence>
<dbReference type="GO" id="GO:0005737">
    <property type="term" value="C:cytoplasm"/>
    <property type="evidence" value="ECO:0007669"/>
    <property type="project" value="UniProtKB-SubCell"/>
</dbReference>
<evidence type="ECO:0000259" key="15">
    <source>
        <dbReference type="Pfam" id="PF01225"/>
    </source>
</evidence>
<comment type="pathway">
    <text evidence="2 14">Cell wall biogenesis; peptidoglycan biosynthesis.</text>
</comment>
<dbReference type="InterPro" id="IPR000713">
    <property type="entry name" value="Mur_ligase_N"/>
</dbReference>
<dbReference type="GO" id="GO:0008360">
    <property type="term" value="P:regulation of cell shape"/>
    <property type="evidence" value="ECO:0007669"/>
    <property type="project" value="UniProtKB-KW"/>
</dbReference>
<dbReference type="Pfam" id="PF08245">
    <property type="entry name" value="Mur_ligase_M"/>
    <property type="match status" value="1"/>
</dbReference>
<dbReference type="SUPFAM" id="SSF51984">
    <property type="entry name" value="MurCD N-terminal domain"/>
    <property type="match status" value="1"/>
</dbReference>
<dbReference type="SUPFAM" id="SSF53244">
    <property type="entry name" value="MurD-like peptide ligases, peptide-binding domain"/>
    <property type="match status" value="1"/>
</dbReference>
<dbReference type="UniPathway" id="UPA00219"/>
<dbReference type="InterPro" id="IPR005758">
    <property type="entry name" value="UDP-N-AcMur_Ala_ligase_MurC"/>
</dbReference>
<evidence type="ECO:0000256" key="12">
    <source>
        <dbReference type="ARBA" id="ARBA00023316"/>
    </source>
</evidence>
<evidence type="ECO:0000256" key="4">
    <source>
        <dbReference type="ARBA" id="ARBA00022490"/>
    </source>
</evidence>
<keyword evidence="7 14" id="KW-0547">Nucleotide-binding</keyword>
<keyword evidence="11 14" id="KW-0131">Cell cycle</keyword>
<evidence type="ECO:0000313" key="19">
    <source>
        <dbReference type="Proteomes" id="UP000266389"/>
    </source>
</evidence>
<evidence type="ECO:0000256" key="2">
    <source>
        <dbReference type="ARBA" id="ARBA00004752"/>
    </source>
</evidence>
<evidence type="ECO:0000256" key="8">
    <source>
        <dbReference type="ARBA" id="ARBA00022840"/>
    </source>
</evidence>
<comment type="similarity">
    <text evidence="14">Belongs to the MurCDEF family.</text>
</comment>
<dbReference type="InterPro" id="IPR036565">
    <property type="entry name" value="Mur-like_cat_sf"/>
</dbReference>
<feature type="domain" description="Mur ligase N-terminal catalytic" evidence="15">
    <location>
        <begin position="14"/>
        <end position="113"/>
    </location>
</feature>
<dbReference type="Proteomes" id="UP000266389">
    <property type="component" value="Unassembled WGS sequence"/>
</dbReference>
<dbReference type="InterPro" id="IPR004101">
    <property type="entry name" value="Mur_ligase_C"/>
</dbReference>
<comment type="function">
    <text evidence="14">Cell wall formation.</text>
</comment>
<evidence type="ECO:0000256" key="10">
    <source>
        <dbReference type="ARBA" id="ARBA00022984"/>
    </source>
</evidence>
<dbReference type="Gene3D" id="3.90.190.20">
    <property type="entry name" value="Mur ligase, C-terminal domain"/>
    <property type="match status" value="1"/>
</dbReference>
<dbReference type="PANTHER" id="PTHR43445">
    <property type="entry name" value="UDP-N-ACETYLMURAMATE--L-ALANINE LIGASE-RELATED"/>
    <property type="match status" value="1"/>
</dbReference>
<feature type="domain" description="Mur ligase C-terminal" evidence="16">
    <location>
        <begin position="324"/>
        <end position="453"/>
    </location>
</feature>
<evidence type="ECO:0000256" key="14">
    <source>
        <dbReference type="HAMAP-Rule" id="MF_00046"/>
    </source>
</evidence>
<keyword evidence="9 14" id="KW-0133">Cell shape</keyword>
<feature type="binding site" evidence="14">
    <location>
        <begin position="120"/>
        <end position="126"/>
    </location>
    <ligand>
        <name>ATP</name>
        <dbReference type="ChEBI" id="CHEBI:30616"/>
    </ligand>
</feature>
<dbReference type="GO" id="GO:0051301">
    <property type="term" value="P:cell division"/>
    <property type="evidence" value="ECO:0007669"/>
    <property type="project" value="UniProtKB-KW"/>
</dbReference>
<dbReference type="GO" id="GO:0009252">
    <property type="term" value="P:peptidoglycan biosynthetic process"/>
    <property type="evidence" value="ECO:0007669"/>
    <property type="project" value="UniProtKB-UniRule"/>
</dbReference>
<feature type="domain" description="Mur ligase central" evidence="17">
    <location>
        <begin position="118"/>
        <end position="301"/>
    </location>
</feature>
<dbReference type="NCBIfam" id="TIGR01082">
    <property type="entry name" value="murC"/>
    <property type="match status" value="1"/>
</dbReference>
<keyword evidence="8 14" id="KW-0067">ATP-binding</keyword>
<evidence type="ECO:0000256" key="7">
    <source>
        <dbReference type="ARBA" id="ARBA00022741"/>
    </source>
</evidence>
<dbReference type="Gene3D" id="3.40.50.720">
    <property type="entry name" value="NAD(P)-binding Rossmann-like Domain"/>
    <property type="match status" value="1"/>
</dbReference>
<evidence type="ECO:0000259" key="17">
    <source>
        <dbReference type="Pfam" id="PF08245"/>
    </source>
</evidence>
<proteinExistence type="inferred from homology"/>
<evidence type="ECO:0000256" key="11">
    <source>
        <dbReference type="ARBA" id="ARBA00023306"/>
    </source>
</evidence>
<comment type="subcellular location">
    <subcellularLocation>
        <location evidence="1 14">Cytoplasm</location>
    </subcellularLocation>
</comment>
<evidence type="ECO:0000256" key="9">
    <source>
        <dbReference type="ARBA" id="ARBA00022960"/>
    </source>
</evidence>
<dbReference type="HAMAP" id="MF_00046">
    <property type="entry name" value="MurC"/>
    <property type="match status" value="1"/>
</dbReference>
<protein>
    <recommendedName>
        <fullName evidence="3 14">UDP-N-acetylmuramate--L-alanine ligase</fullName>
        <ecNumber evidence="3 14">6.3.2.8</ecNumber>
    </recommendedName>
    <alternativeName>
        <fullName evidence="14">UDP-N-acetylmuramoyl-L-alanine synthetase</fullName>
    </alternativeName>
</protein>
<dbReference type="InterPro" id="IPR050061">
    <property type="entry name" value="MurCDEF_pg_biosynth"/>
</dbReference>
<sequence>MKRLKQGLLGRIRHIHLVGIGGAGMSAIAEVLLNNGLKVSGSDLSASDVTKRLKERGAIISIGHDAKNIDGAEVVAHSSAVRVGENPETLAAMEMGLPVVKRDELLGEIMRRKAGICVAGTHGKTTTTTMIATMLAECNLEPTALIGGVSDYFLSMGSGGSALVGDGDLMVIEADEYDRTFLKLTPTIAVMTTLEAEHLDIYKDLDDLKQAFTEFGNKVPFYGAVVLCNDEENLRAIRPNLKRKVITYGINADAEFQAIDIEQSEASLKFKVMRRNQSVGILRIEAAGLHNVKNVLAAIAVGFEIGLSFEDIRRGLSKFRSVRRRFQIRFQHGDHAPIVVDDYAHHPTEVRATLEAAKHGFKSRKVVAVFQPHLYSRTRDFAHDFANALCIADRVIITDIYPSRERAEDFEGVTSHLIANEMANVKVVETSTLIEVLTDEVKSNELVVMMGAGDITKWAEKFAQTLEKKYGS</sequence>
<dbReference type="SUPFAM" id="SSF53623">
    <property type="entry name" value="MurD-like peptide ligases, catalytic domain"/>
    <property type="match status" value="1"/>
</dbReference>
<organism evidence="18 19">
    <name type="scientific">Candidatus Thermochlorobacter aerophilus</name>
    <dbReference type="NCBI Taxonomy" id="1868324"/>
    <lineage>
        <taxon>Bacteria</taxon>
        <taxon>Pseudomonadati</taxon>
        <taxon>Chlorobiota</taxon>
        <taxon>Chlorobiia</taxon>
        <taxon>Chlorobiales</taxon>
        <taxon>Candidatus Thermochlorobacteriaceae</taxon>
        <taxon>Candidatus Thermochlorobacter</taxon>
    </lineage>
</organism>
<dbReference type="Pfam" id="PF02875">
    <property type="entry name" value="Mur_ligase_C"/>
    <property type="match status" value="1"/>
</dbReference>
<dbReference type="InterPro" id="IPR013221">
    <property type="entry name" value="Mur_ligase_cen"/>
</dbReference>
<dbReference type="GO" id="GO:0071555">
    <property type="term" value="P:cell wall organization"/>
    <property type="evidence" value="ECO:0007669"/>
    <property type="project" value="UniProtKB-KW"/>
</dbReference>
<evidence type="ECO:0000259" key="16">
    <source>
        <dbReference type="Pfam" id="PF02875"/>
    </source>
</evidence>
<dbReference type="InterPro" id="IPR036615">
    <property type="entry name" value="Mur_ligase_C_dom_sf"/>
</dbReference>
<evidence type="ECO:0000256" key="5">
    <source>
        <dbReference type="ARBA" id="ARBA00022598"/>
    </source>
</evidence>
<keyword evidence="12 14" id="KW-0961">Cell wall biogenesis/degradation</keyword>
<evidence type="ECO:0000256" key="13">
    <source>
        <dbReference type="ARBA" id="ARBA00047833"/>
    </source>
</evidence>
<name>A0A395M232_9BACT</name>
<dbReference type="EMBL" id="PHFL01000020">
    <property type="protein sequence ID" value="RFM24845.1"/>
    <property type="molecule type" value="Genomic_DNA"/>
</dbReference>
<gene>
    <name evidence="14" type="primary">murC</name>
    <name evidence="18" type="ORF">D0433_03645</name>
</gene>
<evidence type="ECO:0000256" key="3">
    <source>
        <dbReference type="ARBA" id="ARBA00012211"/>
    </source>
</evidence>
<dbReference type="PANTHER" id="PTHR43445:SF3">
    <property type="entry name" value="UDP-N-ACETYLMURAMATE--L-ALANINE LIGASE"/>
    <property type="match status" value="1"/>
</dbReference>
<evidence type="ECO:0000256" key="6">
    <source>
        <dbReference type="ARBA" id="ARBA00022618"/>
    </source>
</evidence>
<keyword evidence="6 14" id="KW-0132">Cell division</keyword>
<accession>A0A395M232</accession>
<evidence type="ECO:0000256" key="1">
    <source>
        <dbReference type="ARBA" id="ARBA00004496"/>
    </source>
</evidence>
<comment type="catalytic activity">
    <reaction evidence="13 14">
        <text>UDP-N-acetyl-alpha-D-muramate + L-alanine + ATP = UDP-N-acetyl-alpha-D-muramoyl-L-alanine + ADP + phosphate + H(+)</text>
        <dbReference type="Rhea" id="RHEA:23372"/>
        <dbReference type="ChEBI" id="CHEBI:15378"/>
        <dbReference type="ChEBI" id="CHEBI:30616"/>
        <dbReference type="ChEBI" id="CHEBI:43474"/>
        <dbReference type="ChEBI" id="CHEBI:57972"/>
        <dbReference type="ChEBI" id="CHEBI:70757"/>
        <dbReference type="ChEBI" id="CHEBI:83898"/>
        <dbReference type="ChEBI" id="CHEBI:456216"/>
        <dbReference type="EC" id="6.3.2.8"/>
    </reaction>
</comment>
<keyword evidence="5 14" id="KW-0436">Ligase</keyword>
<comment type="caution">
    <text evidence="18">The sequence shown here is derived from an EMBL/GenBank/DDBJ whole genome shotgun (WGS) entry which is preliminary data.</text>
</comment>